<dbReference type="InterPro" id="IPR016155">
    <property type="entry name" value="Mopterin_synth/thiamin_S_b"/>
</dbReference>
<dbReference type="KEGG" id="ptaw:DW352_24105"/>
<dbReference type="SUPFAM" id="SSF54285">
    <property type="entry name" value="MoaD/ThiS"/>
    <property type="match status" value="1"/>
</dbReference>
<name>A0A346A2D7_9HYPH</name>
<evidence type="ECO:0000313" key="2">
    <source>
        <dbReference type="Proteomes" id="UP000254889"/>
    </source>
</evidence>
<reference evidence="1 2" key="1">
    <citation type="submission" date="2018-07" db="EMBL/GenBank/DDBJ databases">
        <authorList>
            <person name="Quirk P.G."/>
            <person name="Krulwich T.A."/>
        </authorList>
    </citation>
    <scope>NUCLEOTIDE SEQUENCE [LARGE SCALE GENOMIC DNA]</scope>
    <source>
        <strain evidence="1 2">CC-BB4</strain>
    </source>
</reference>
<proteinExistence type="predicted"/>
<dbReference type="Pfam" id="PF02597">
    <property type="entry name" value="ThiS"/>
    <property type="match status" value="1"/>
</dbReference>
<dbReference type="OrthoDB" id="197113at2"/>
<keyword evidence="2" id="KW-1185">Reference proteome</keyword>
<dbReference type="AlphaFoldDB" id="A0A346A2D7"/>
<dbReference type="PANTHER" id="PTHR34472">
    <property type="entry name" value="SULFUR CARRIER PROTEIN THIS"/>
    <property type="match status" value="1"/>
</dbReference>
<dbReference type="Gene3D" id="3.10.20.30">
    <property type="match status" value="1"/>
</dbReference>
<dbReference type="RefSeq" id="WP_115693713.1">
    <property type="nucleotide sequence ID" value="NZ_CP031417.1"/>
</dbReference>
<gene>
    <name evidence="1" type="primary">thiS</name>
    <name evidence="1" type="ORF">DW352_24105</name>
</gene>
<accession>A0A346A2D7</accession>
<dbReference type="InterPro" id="IPR003749">
    <property type="entry name" value="ThiS/MoaD-like"/>
</dbReference>
<dbReference type="Proteomes" id="UP000254889">
    <property type="component" value="Chromosome"/>
</dbReference>
<protein>
    <submittedName>
        <fullName evidence="1">Sulfur carrier protein ThiS</fullName>
    </submittedName>
</protein>
<dbReference type="PANTHER" id="PTHR34472:SF1">
    <property type="entry name" value="SULFUR CARRIER PROTEIN THIS"/>
    <property type="match status" value="1"/>
</dbReference>
<dbReference type="CDD" id="cd00565">
    <property type="entry name" value="Ubl_ThiS"/>
    <property type="match status" value="1"/>
</dbReference>
<dbReference type="InterPro" id="IPR012675">
    <property type="entry name" value="Beta-grasp_dom_sf"/>
</dbReference>
<dbReference type="InterPro" id="IPR010035">
    <property type="entry name" value="Thi_S"/>
</dbReference>
<organism evidence="1 2">
    <name type="scientific">Pseudolabrys taiwanensis</name>
    <dbReference type="NCBI Taxonomy" id="331696"/>
    <lineage>
        <taxon>Bacteria</taxon>
        <taxon>Pseudomonadati</taxon>
        <taxon>Pseudomonadota</taxon>
        <taxon>Alphaproteobacteria</taxon>
        <taxon>Hyphomicrobiales</taxon>
        <taxon>Xanthobacteraceae</taxon>
        <taxon>Pseudolabrys</taxon>
    </lineage>
</organism>
<dbReference type="NCBIfam" id="TIGR01683">
    <property type="entry name" value="thiS"/>
    <property type="match status" value="1"/>
</dbReference>
<evidence type="ECO:0000313" key="1">
    <source>
        <dbReference type="EMBL" id="AXK83334.1"/>
    </source>
</evidence>
<dbReference type="EMBL" id="CP031417">
    <property type="protein sequence ID" value="AXK83334.1"/>
    <property type="molecule type" value="Genomic_DNA"/>
</dbReference>
<sequence>MHVIVNGERTEVAARDVAALLTEMEYEFTQLAIAVNRKVVPKKRWAETALASGDEIEIITPRQGG</sequence>